<evidence type="ECO:0000256" key="1">
    <source>
        <dbReference type="SAM" id="SignalP"/>
    </source>
</evidence>
<keyword evidence="1" id="KW-0732">Signal</keyword>
<feature type="signal peptide" evidence="1">
    <location>
        <begin position="1"/>
        <end position="21"/>
    </location>
</feature>
<dbReference type="OrthoDB" id="5796062at2759"/>
<proteinExistence type="predicted"/>
<dbReference type="Proteomes" id="UP000614601">
    <property type="component" value="Unassembled WGS sequence"/>
</dbReference>
<keyword evidence="4" id="KW-1185">Reference proteome</keyword>
<gene>
    <name evidence="3" type="ORF">BOKJ2_LOCUS7589</name>
</gene>
<dbReference type="AlphaFoldDB" id="A0A811KSE2"/>
<protein>
    <recommendedName>
        <fullName evidence="2">DUF7808 domain-containing protein</fullName>
    </recommendedName>
</protein>
<evidence type="ECO:0000313" key="3">
    <source>
        <dbReference type="EMBL" id="CAD5218379.1"/>
    </source>
</evidence>
<dbReference type="EMBL" id="CAJFDH010000004">
    <property type="protein sequence ID" value="CAD5218379.1"/>
    <property type="molecule type" value="Genomic_DNA"/>
</dbReference>
<feature type="chain" id="PRO_5036408392" description="DUF7808 domain-containing protein" evidence="1">
    <location>
        <begin position="22"/>
        <end position="155"/>
    </location>
</feature>
<organism evidence="3 4">
    <name type="scientific">Bursaphelenchus okinawaensis</name>
    <dbReference type="NCBI Taxonomy" id="465554"/>
    <lineage>
        <taxon>Eukaryota</taxon>
        <taxon>Metazoa</taxon>
        <taxon>Ecdysozoa</taxon>
        <taxon>Nematoda</taxon>
        <taxon>Chromadorea</taxon>
        <taxon>Rhabditida</taxon>
        <taxon>Tylenchina</taxon>
        <taxon>Tylenchomorpha</taxon>
        <taxon>Aphelenchoidea</taxon>
        <taxon>Aphelenchoididae</taxon>
        <taxon>Bursaphelenchus</taxon>
    </lineage>
</organism>
<sequence length="155" mass="17819">MTNWSTVTLLMVAFLGLECSSRPELYHWQRRTMDCAWIDYSSPITQCSLRGSDWHFSDYGQNCFEAFDPVSKTIQNLCPLNCQKTDETVILGKTPSNNHKCAHHFNYGLRMHNDDVVLWRSGLCLNETLRFEVRCGFPFAQRDFVSAKGLLSSVL</sequence>
<dbReference type="Proteomes" id="UP000783686">
    <property type="component" value="Unassembled WGS sequence"/>
</dbReference>
<dbReference type="Pfam" id="PF25096">
    <property type="entry name" value="DUF7808"/>
    <property type="match status" value="1"/>
</dbReference>
<name>A0A811KSE2_9BILA</name>
<dbReference type="InterPro" id="IPR056710">
    <property type="entry name" value="DUF7808"/>
</dbReference>
<comment type="caution">
    <text evidence="3">The sequence shown here is derived from an EMBL/GenBank/DDBJ whole genome shotgun (WGS) entry which is preliminary data.</text>
</comment>
<reference evidence="3" key="1">
    <citation type="submission" date="2020-09" db="EMBL/GenBank/DDBJ databases">
        <authorList>
            <person name="Kikuchi T."/>
        </authorList>
    </citation>
    <scope>NUCLEOTIDE SEQUENCE</scope>
    <source>
        <strain evidence="3">SH1</strain>
    </source>
</reference>
<accession>A0A811KSE2</accession>
<dbReference type="PANTHER" id="PTHR34493:SF5">
    <property type="entry name" value="WSC DOMAIN-CONTAINING PROTEIN"/>
    <property type="match status" value="1"/>
</dbReference>
<evidence type="ECO:0000259" key="2">
    <source>
        <dbReference type="Pfam" id="PF25096"/>
    </source>
</evidence>
<dbReference type="PANTHER" id="PTHR34493">
    <property type="entry name" value="PROTEIN CBG13422-RELATED"/>
    <property type="match status" value="1"/>
</dbReference>
<dbReference type="EMBL" id="CAJFCW020000004">
    <property type="protein sequence ID" value="CAG9110248.1"/>
    <property type="molecule type" value="Genomic_DNA"/>
</dbReference>
<evidence type="ECO:0000313" key="4">
    <source>
        <dbReference type="Proteomes" id="UP000614601"/>
    </source>
</evidence>
<feature type="domain" description="DUF7808" evidence="2">
    <location>
        <begin position="26"/>
        <end position="151"/>
    </location>
</feature>